<evidence type="ECO:0000256" key="6">
    <source>
        <dbReference type="ARBA" id="ARBA00047665"/>
    </source>
</evidence>
<dbReference type="PANTHER" id="PTHR43757:SF2">
    <property type="entry name" value="AMINOMETHYLTRANSFERASE, MITOCHONDRIAL"/>
    <property type="match status" value="1"/>
</dbReference>
<dbReference type="InterPro" id="IPR028896">
    <property type="entry name" value="GcvT/YgfZ/DmdA"/>
</dbReference>
<dbReference type="InterPro" id="IPR029043">
    <property type="entry name" value="GcvT/YgfZ_C"/>
</dbReference>
<feature type="compositionally biased region" description="Polar residues" evidence="7">
    <location>
        <begin position="565"/>
        <end position="581"/>
    </location>
</feature>
<dbReference type="InterPro" id="IPR013977">
    <property type="entry name" value="GcvT_C"/>
</dbReference>
<dbReference type="AlphaFoldDB" id="H6SM29"/>
<dbReference type="InterPro" id="IPR006222">
    <property type="entry name" value="GCVT_N"/>
</dbReference>
<reference evidence="10 11" key="1">
    <citation type="submission" date="2012-02" db="EMBL/GenBank/DDBJ databases">
        <title>Shotgun genome sequence of Phaeospirillum photometricum DSM 122.</title>
        <authorList>
            <person name="Duquesne K."/>
            <person name="Sturgis J."/>
        </authorList>
    </citation>
    <scope>NUCLEOTIDE SEQUENCE [LARGE SCALE GENOMIC DNA]</scope>
    <source>
        <strain evidence="11">DSM122</strain>
    </source>
</reference>
<dbReference type="eggNOG" id="COG0404">
    <property type="taxonomic scope" value="Bacteria"/>
</dbReference>
<dbReference type="Pfam" id="PF08669">
    <property type="entry name" value="GCV_T_C"/>
    <property type="match status" value="1"/>
</dbReference>
<feature type="region of interest" description="Disordered" evidence="7">
    <location>
        <begin position="1"/>
        <end position="31"/>
    </location>
</feature>
<dbReference type="GO" id="GO:0004047">
    <property type="term" value="F:aminomethyltransferase activity"/>
    <property type="evidence" value="ECO:0007669"/>
    <property type="project" value="UniProtKB-EC"/>
</dbReference>
<evidence type="ECO:0000313" key="11">
    <source>
        <dbReference type="Proteomes" id="UP000033220"/>
    </source>
</evidence>
<dbReference type="Gene3D" id="4.10.1250.10">
    <property type="entry name" value="Aminomethyltransferase fragment"/>
    <property type="match status" value="1"/>
</dbReference>
<dbReference type="KEGG" id="rpm:RSPPHO_02418"/>
<keyword evidence="4 10" id="KW-0808">Transferase</keyword>
<keyword evidence="10" id="KW-0489">Methyltransferase</keyword>
<evidence type="ECO:0000259" key="9">
    <source>
        <dbReference type="Pfam" id="PF08669"/>
    </source>
</evidence>
<evidence type="ECO:0000259" key="8">
    <source>
        <dbReference type="Pfam" id="PF01571"/>
    </source>
</evidence>
<feature type="domain" description="Aminomethyltransferase C-terminal" evidence="9">
    <location>
        <begin position="478"/>
        <end position="556"/>
    </location>
</feature>
<dbReference type="GO" id="GO:0008168">
    <property type="term" value="F:methyltransferase activity"/>
    <property type="evidence" value="ECO:0007669"/>
    <property type="project" value="UniProtKB-KW"/>
</dbReference>
<accession>H6SM29</accession>
<feature type="domain" description="GCVT N-terminal" evidence="8">
    <location>
        <begin position="205"/>
        <end position="454"/>
    </location>
</feature>
<evidence type="ECO:0000313" key="10">
    <source>
        <dbReference type="EMBL" id="CCG09044.1"/>
    </source>
</evidence>
<evidence type="ECO:0000256" key="2">
    <source>
        <dbReference type="ARBA" id="ARBA00012616"/>
    </source>
</evidence>
<protein>
    <recommendedName>
        <fullName evidence="2">aminomethyltransferase</fullName>
        <ecNumber evidence="2">2.1.2.10</ecNumber>
    </recommendedName>
    <alternativeName>
        <fullName evidence="5">Glycine cleavage system T protein</fullName>
    </alternativeName>
</protein>
<feature type="region of interest" description="Disordered" evidence="7">
    <location>
        <begin position="562"/>
        <end position="581"/>
    </location>
</feature>
<dbReference type="HOGENOM" id="CLU_469186_0_0_5"/>
<dbReference type="STRING" id="1150469.RSPPHO_02418"/>
<evidence type="ECO:0000256" key="7">
    <source>
        <dbReference type="SAM" id="MobiDB-lite"/>
    </source>
</evidence>
<proteinExistence type="inferred from homology"/>
<dbReference type="EMBL" id="HE663493">
    <property type="protein sequence ID" value="CCG09044.1"/>
    <property type="molecule type" value="Genomic_DNA"/>
</dbReference>
<dbReference type="GO" id="GO:0005960">
    <property type="term" value="C:glycine cleavage complex"/>
    <property type="evidence" value="ECO:0007669"/>
    <property type="project" value="InterPro"/>
</dbReference>
<dbReference type="Gene3D" id="3.30.1360.120">
    <property type="entry name" value="Probable tRNA modification gtpase trme, domain 1"/>
    <property type="match status" value="1"/>
</dbReference>
<gene>
    <name evidence="10" type="ORF">RSPPHO_02418</name>
</gene>
<dbReference type="Gene3D" id="3.30.70.1400">
    <property type="entry name" value="Aminomethyltransferase beta-barrel domains"/>
    <property type="match status" value="1"/>
</dbReference>
<sequence length="581" mass="60614">MDPGQQPRFGVPKDPRCGGRGRPHRGGAGAGERRGLRSWFFHYSVVLVWGPPGKRSGCGGLRGGSKNKRKAGEVGSPQALSSLGGSRCFCCVPWGGGVGSEHIDFPMIVAGESAAPKRLAVAPKEQPPPEPLRHPGPRSFQGTLESGGASLLTLRRGKPVSPVTLSGPKTEGGIPSGFPRRILPLMSWRPPLAVSDLSSCLKTPLFDLHQTLGGKLVPFAGYALPVSYPAGVLREHLHTRAQASLFDVSHMGQVVLGGAGRVALLEALTPGAFASLGIGRQRYTVFTNDHGGILDDLMVSNRGDDLFVVVNAACKAADFALLEEAAPRFGAHVTRLEDRALLALQGPEAVAVIASLDPGVLALPFMGGATLSLDGVACFVTRSGYTGEDGVEISVPAEHAAVLARRLLDDPRVAPAGLGARDSLRLEAGLCLYGADLDQTITPIEAGLAWVVGKERRAQGGFPGAAVILEQLAHGPARRRVGLAFDERTPVRPPAEVLDGDGRVVGHVTSGGFAPSLDAPVAIALVEAAFASLGQALTVPVRGKPRPARVVPMPFVPHHYARPAATTQPIHTQSTTGGNHS</sequence>
<dbReference type="PATRIC" id="fig|1150469.3.peg.2744"/>
<dbReference type="GO" id="GO:0032259">
    <property type="term" value="P:methylation"/>
    <property type="evidence" value="ECO:0007669"/>
    <property type="project" value="UniProtKB-KW"/>
</dbReference>
<dbReference type="InterPro" id="IPR006223">
    <property type="entry name" value="GcvT"/>
</dbReference>
<organism evidence="10 11">
    <name type="scientific">Pararhodospirillum photometricum DSM 122</name>
    <dbReference type="NCBI Taxonomy" id="1150469"/>
    <lineage>
        <taxon>Bacteria</taxon>
        <taxon>Pseudomonadati</taxon>
        <taxon>Pseudomonadota</taxon>
        <taxon>Alphaproteobacteria</taxon>
        <taxon>Rhodospirillales</taxon>
        <taxon>Rhodospirillaceae</taxon>
        <taxon>Pararhodospirillum</taxon>
    </lineage>
</organism>
<comment type="similarity">
    <text evidence="1">Belongs to the GcvT family.</text>
</comment>
<feature type="region of interest" description="Disordered" evidence="7">
    <location>
        <begin position="120"/>
        <end position="145"/>
    </location>
</feature>
<evidence type="ECO:0000256" key="5">
    <source>
        <dbReference type="ARBA" id="ARBA00031395"/>
    </source>
</evidence>
<dbReference type="FunFam" id="4.10.1250.10:FF:000002">
    <property type="entry name" value="Aminomethyltransferase"/>
    <property type="match status" value="1"/>
</dbReference>
<dbReference type="EC" id="2.1.2.10" evidence="2"/>
<dbReference type="NCBIfam" id="TIGR00528">
    <property type="entry name" value="gcvT"/>
    <property type="match status" value="1"/>
</dbReference>
<dbReference type="PANTHER" id="PTHR43757">
    <property type="entry name" value="AMINOMETHYLTRANSFERASE"/>
    <property type="match status" value="1"/>
</dbReference>
<dbReference type="Proteomes" id="UP000033220">
    <property type="component" value="Chromosome DSM 122"/>
</dbReference>
<evidence type="ECO:0000256" key="3">
    <source>
        <dbReference type="ARBA" id="ARBA00022576"/>
    </source>
</evidence>
<dbReference type="GO" id="GO:0008483">
    <property type="term" value="F:transaminase activity"/>
    <property type="evidence" value="ECO:0007669"/>
    <property type="project" value="UniProtKB-KW"/>
</dbReference>
<dbReference type="Gene3D" id="2.40.30.110">
    <property type="entry name" value="Aminomethyltransferase beta-barrel domains"/>
    <property type="match status" value="1"/>
</dbReference>
<evidence type="ECO:0000256" key="1">
    <source>
        <dbReference type="ARBA" id="ARBA00008609"/>
    </source>
</evidence>
<keyword evidence="11" id="KW-1185">Reference proteome</keyword>
<keyword evidence="3" id="KW-0032">Aminotransferase</keyword>
<dbReference type="SUPFAM" id="SSF103025">
    <property type="entry name" value="Folate-binding domain"/>
    <property type="match status" value="1"/>
</dbReference>
<name>H6SM29_PARPM</name>
<dbReference type="SUPFAM" id="SSF101790">
    <property type="entry name" value="Aminomethyltransferase beta-barrel domain"/>
    <property type="match status" value="1"/>
</dbReference>
<dbReference type="NCBIfam" id="NF010093">
    <property type="entry name" value="PRK13579.1"/>
    <property type="match status" value="1"/>
</dbReference>
<feature type="region of interest" description="Disordered" evidence="7">
    <location>
        <begin position="56"/>
        <end position="79"/>
    </location>
</feature>
<dbReference type="GO" id="GO:0006546">
    <property type="term" value="P:glycine catabolic process"/>
    <property type="evidence" value="ECO:0007669"/>
    <property type="project" value="InterPro"/>
</dbReference>
<dbReference type="Pfam" id="PF01571">
    <property type="entry name" value="GCV_T"/>
    <property type="match status" value="1"/>
</dbReference>
<evidence type="ECO:0000256" key="4">
    <source>
        <dbReference type="ARBA" id="ARBA00022679"/>
    </source>
</evidence>
<comment type="catalytic activity">
    <reaction evidence="6">
        <text>N(6)-[(R)-S(8)-aminomethyldihydrolipoyl]-L-lysyl-[protein] + (6S)-5,6,7,8-tetrahydrofolate = N(6)-[(R)-dihydrolipoyl]-L-lysyl-[protein] + (6R)-5,10-methylene-5,6,7,8-tetrahydrofolate + NH4(+)</text>
        <dbReference type="Rhea" id="RHEA:16945"/>
        <dbReference type="Rhea" id="RHEA-COMP:10475"/>
        <dbReference type="Rhea" id="RHEA-COMP:10492"/>
        <dbReference type="ChEBI" id="CHEBI:15636"/>
        <dbReference type="ChEBI" id="CHEBI:28938"/>
        <dbReference type="ChEBI" id="CHEBI:57453"/>
        <dbReference type="ChEBI" id="CHEBI:83100"/>
        <dbReference type="ChEBI" id="CHEBI:83143"/>
        <dbReference type="EC" id="2.1.2.10"/>
    </reaction>
</comment>
<dbReference type="InterPro" id="IPR027266">
    <property type="entry name" value="TrmE/GcvT-like"/>
</dbReference>
<dbReference type="NCBIfam" id="NF001567">
    <property type="entry name" value="PRK00389.1"/>
    <property type="match status" value="1"/>
</dbReference>